<dbReference type="Gene3D" id="1.10.490.50">
    <property type="entry name" value="Antibiotic binding domain of TipA-like multidrug resistance regulators"/>
    <property type="match status" value="1"/>
</dbReference>
<keyword evidence="2" id="KW-0238">DNA-binding</keyword>
<dbReference type="CDD" id="cd01106">
    <property type="entry name" value="HTH_TipAL-Mta"/>
    <property type="match status" value="1"/>
</dbReference>
<dbReference type="PRINTS" id="PR00040">
    <property type="entry name" value="HTHMERR"/>
</dbReference>
<dbReference type="GO" id="GO:0003677">
    <property type="term" value="F:DNA binding"/>
    <property type="evidence" value="ECO:0007669"/>
    <property type="project" value="UniProtKB-KW"/>
</dbReference>
<reference evidence="7 8" key="1">
    <citation type="submission" date="2022-12" db="EMBL/GenBank/DDBJ databases">
        <title>Metagenome assembled genome from gulf of manar.</title>
        <authorList>
            <person name="Kohli P."/>
            <person name="Pk S."/>
            <person name="Venkata Ramana C."/>
            <person name="Sasikala C."/>
        </authorList>
    </citation>
    <scope>NUCLEOTIDE SEQUENCE [LARGE SCALE GENOMIC DNA]</scope>
    <source>
        <strain evidence="7">JB008</strain>
    </source>
</reference>
<keyword evidence="4" id="KW-0804">Transcription</keyword>
<organism evidence="7 8">
    <name type="scientific">Candidatus Thalassospirochaeta sargassi</name>
    <dbReference type="NCBI Taxonomy" id="3119039"/>
    <lineage>
        <taxon>Bacteria</taxon>
        <taxon>Pseudomonadati</taxon>
        <taxon>Spirochaetota</taxon>
        <taxon>Spirochaetia</taxon>
        <taxon>Spirochaetales</taxon>
        <taxon>Spirochaetaceae</taxon>
        <taxon>Candidatus Thalassospirochaeta</taxon>
    </lineage>
</organism>
<comment type="caution">
    <text evidence="7">The sequence shown here is derived from an EMBL/GenBank/DDBJ whole genome shotgun (WGS) entry which is preliminary data.</text>
</comment>
<name>A0AAJ1IFZ0_9SPIO</name>
<sequence length="252" mass="28965">MKIKEAAEIAGVSVRTLHHYDNIGLLKPETKAENGYRLYSKTDLQRLQQILFFRELDFSLADISSILNSPHFDRTDALKKQHALLQLKKKRLESIINTLEKTIAATEENKDMSAKENFEGFDMSKIDEHRKKYADEVKKRYGSTAEFRESSKRTESYTDRDWKDVTEKGNAILAEIGSLMDEGAGSEAVQMEVEKWRAHITESFYTCKIEILAGLGEMYSSDDRFKKNIDKIKTGLAAFLTEAIRIYCKENN</sequence>
<keyword evidence="1" id="KW-0805">Transcription regulation</keyword>
<dbReference type="InterPro" id="IPR047057">
    <property type="entry name" value="MerR_fam"/>
</dbReference>
<evidence type="ECO:0000313" key="7">
    <source>
        <dbReference type="EMBL" id="MDC7227322.1"/>
    </source>
</evidence>
<dbReference type="AlphaFoldDB" id="A0AAJ1IFZ0"/>
<dbReference type="GO" id="GO:0003700">
    <property type="term" value="F:DNA-binding transcription factor activity"/>
    <property type="evidence" value="ECO:0007669"/>
    <property type="project" value="InterPro"/>
</dbReference>
<feature type="domain" description="HTH merR-type" evidence="6">
    <location>
        <begin position="1"/>
        <end position="69"/>
    </location>
</feature>
<dbReference type="PANTHER" id="PTHR30204">
    <property type="entry name" value="REDOX-CYCLING DRUG-SENSING TRANSCRIPTIONAL ACTIVATOR SOXR"/>
    <property type="match status" value="1"/>
</dbReference>
<proteinExistence type="predicted"/>
<feature type="coiled-coil region" evidence="5">
    <location>
        <begin position="82"/>
        <end position="116"/>
    </location>
</feature>
<evidence type="ECO:0000256" key="4">
    <source>
        <dbReference type="ARBA" id="ARBA00023163"/>
    </source>
</evidence>
<evidence type="ECO:0000256" key="5">
    <source>
        <dbReference type="SAM" id="Coils"/>
    </source>
</evidence>
<dbReference type="InterPro" id="IPR000551">
    <property type="entry name" value="MerR-type_HTH_dom"/>
</dbReference>
<dbReference type="SMART" id="SM00422">
    <property type="entry name" value="HTH_MERR"/>
    <property type="match status" value="1"/>
</dbReference>
<protein>
    <submittedName>
        <fullName evidence="7">MerR family transcriptional regulator</fullName>
    </submittedName>
</protein>
<keyword evidence="5" id="KW-0175">Coiled coil</keyword>
<dbReference type="InterPro" id="IPR036244">
    <property type="entry name" value="TipA-like_antibiotic-bd"/>
</dbReference>
<keyword evidence="3" id="KW-0010">Activator</keyword>
<evidence type="ECO:0000313" key="8">
    <source>
        <dbReference type="Proteomes" id="UP001221217"/>
    </source>
</evidence>
<evidence type="ECO:0000259" key="6">
    <source>
        <dbReference type="PROSITE" id="PS50937"/>
    </source>
</evidence>
<dbReference type="PROSITE" id="PS50937">
    <property type="entry name" value="HTH_MERR_2"/>
    <property type="match status" value="1"/>
</dbReference>
<dbReference type="EMBL" id="JAQQAL010000024">
    <property type="protein sequence ID" value="MDC7227322.1"/>
    <property type="molecule type" value="Genomic_DNA"/>
</dbReference>
<dbReference type="SUPFAM" id="SSF89082">
    <property type="entry name" value="Antibiotic binding domain of TipA-like multidrug resistance regulators"/>
    <property type="match status" value="1"/>
</dbReference>
<dbReference type="Proteomes" id="UP001221217">
    <property type="component" value="Unassembled WGS sequence"/>
</dbReference>
<dbReference type="SUPFAM" id="SSF46955">
    <property type="entry name" value="Putative DNA-binding domain"/>
    <property type="match status" value="1"/>
</dbReference>
<gene>
    <name evidence="7" type="ORF">PQJ61_11225</name>
</gene>
<evidence type="ECO:0000256" key="2">
    <source>
        <dbReference type="ARBA" id="ARBA00023125"/>
    </source>
</evidence>
<dbReference type="Pfam" id="PF13411">
    <property type="entry name" value="MerR_1"/>
    <property type="match status" value="1"/>
</dbReference>
<evidence type="ECO:0000256" key="1">
    <source>
        <dbReference type="ARBA" id="ARBA00023015"/>
    </source>
</evidence>
<accession>A0AAJ1IFZ0</accession>
<dbReference type="InterPro" id="IPR009061">
    <property type="entry name" value="DNA-bd_dom_put_sf"/>
</dbReference>
<dbReference type="Gene3D" id="1.10.1660.10">
    <property type="match status" value="1"/>
</dbReference>
<dbReference type="PANTHER" id="PTHR30204:SF90">
    <property type="entry name" value="HTH-TYPE TRANSCRIPTIONAL ACTIVATOR MTA"/>
    <property type="match status" value="1"/>
</dbReference>
<dbReference type="InterPro" id="IPR012925">
    <property type="entry name" value="TipAS_dom"/>
</dbReference>
<evidence type="ECO:0000256" key="3">
    <source>
        <dbReference type="ARBA" id="ARBA00023159"/>
    </source>
</evidence>
<dbReference type="Pfam" id="PF07739">
    <property type="entry name" value="TipAS"/>
    <property type="match status" value="1"/>
</dbReference>